<dbReference type="PROSITE" id="PS51421">
    <property type="entry name" value="RAS"/>
    <property type="match status" value="1"/>
</dbReference>
<evidence type="ECO:0000256" key="3">
    <source>
        <dbReference type="ARBA" id="ARBA00023134"/>
    </source>
</evidence>
<dbReference type="GO" id="GO:0005764">
    <property type="term" value="C:lysosome"/>
    <property type="evidence" value="ECO:0007669"/>
    <property type="project" value="TreeGrafter"/>
</dbReference>
<evidence type="ECO:0000313" key="5">
    <source>
        <dbReference type="EMBL" id="VDK43716.1"/>
    </source>
</evidence>
<dbReference type="GO" id="GO:0005525">
    <property type="term" value="F:GTP binding"/>
    <property type="evidence" value="ECO:0007669"/>
    <property type="project" value="UniProtKB-KW"/>
</dbReference>
<dbReference type="SMART" id="SM00173">
    <property type="entry name" value="RAS"/>
    <property type="match status" value="1"/>
</dbReference>
<gene>
    <name evidence="5" type="ORF">ASIM_LOCUS10819</name>
</gene>
<dbReference type="InterPro" id="IPR027417">
    <property type="entry name" value="P-loop_NTPase"/>
</dbReference>
<accession>A0A0M3JTB3</accession>
<comment type="similarity">
    <text evidence="1">Belongs to the small GTPase superfamily. Rab family.</text>
</comment>
<dbReference type="SMART" id="SM00175">
    <property type="entry name" value="RAB"/>
    <property type="match status" value="1"/>
</dbReference>
<dbReference type="PRINTS" id="PR00449">
    <property type="entry name" value="RASTRNSFRMNG"/>
</dbReference>
<dbReference type="Pfam" id="PF00071">
    <property type="entry name" value="Ras"/>
    <property type="match status" value="1"/>
</dbReference>
<protein>
    <submittedName>
        <fullName evidence="7">Ras-related protein Rab</fullName>
    </submittedName>
</protein>
<dbReference type="PANTHER" id="PTHR47981:SF39">
    <property type="entry name" value="RAS-RELATED PROTEIN RAB"/>
    <property type="match status" value="1"/>
</dbReference>
<evidence type="ECO:0000313" key="6">
    <source>
        <dbReference type="Proteomes" id="UP000267096"/>
    </source>
</evidence>
<keyword evidence="3" id="KW-0342">GTP-binding</keyword>
<evidence type="ECO:0000313" key="7">
    <source>
        <dbReference type="WBParaSite" id="ASIM_0001126101-mRNA-1"/>
    </source>
</evidence>
<feature type="region of interest" description="Disordered" evidence="4">
    <location>
        <begin position="152"/>
        <end position="173"/>
    </location>
</feature>
<reference evidence="5 6" key="2">
    <citation type="submission" date="2018-11" db="EMBL/GenBank/DDBJ databases">
        <authorList>
            <consortium name="Pathogen Informatics"/>
        </authorList>
    </citation>
    <scope>NUCLEOTIDE SEQUENCE [LARGE SCALE GENOMIC DNA]</scope>
</reference>
<name>A0A0M3JTB3_ANISI</name>
<dbReference type="WBParaSite" id="ASIM_0001126101-mRNA-1">
    <property type="protein sequence ID" value="ASIM_0001126101-mRNA-1"/>
    <property type="gene ID" value="ASIM_0001126101"/>
</dbReference>
<dbReference type="SUPFAM" id="SSF52540">
    <property type="entry name" value="P-loop containing nucleoside triphosphate hydrolases"/>
    <property type="match status" value="1"/>
</dbReference>
<dbReference type="InterPro" id="IPR001806">
    <property type="entry name" value="Small_GTPase"/>
</dbReference>
<keyword evidence="6" id="KW-1185">Reference proteome</keyword>
<evidence type="ECO:0000256" key="4">
    <source>
        <dbReference type="SAM" id="MobiDB-lite"/>
    </source>
</evidence>
<dbReference type="GO" id="GO:0045335">
    <property type="term" value="C:phagocytic vesicle"/>
    <property type="evidence" value="ECO:0007669"/>
    <property type="project" value="TreeGrafter"/>
</dbReference>
<dbReference type="PROSITE" id="PS51419">
    <property type="entry name" value="RAB"/>
    <property type="match status" value="1"/>
</dbReference>
<sequence>MKVLLWDADTLLRLQIWDISGQDRFGNMTRVYYKDAHGALIVFDSTRQSTYDGALKWKADLDVKVTLANGKPVPAILLANKCDIKNNISDEMLNECCKRGSFISAFHTSAKDNIGVEEAFRYLAEHIVATEKEGQYELPLFQRDGNVRKLGSSTSTNYTQSRISNAGRPSCCF</sequence>
<dbReference type="GO" id="GO:0003924">
    <property type="term" value="F:GTPase activity"/>
    <property type="evidence" value="ECO:0007669"/>
    <property type="project" value="InterPro"/>
</dbReference>
<evidence type="ECO:0000256" key="1">
    <source>
        <dbReference type="ARBA" id="ARBA00006270"/>
    </source>
</evidence>
<evidence type="ECO:0000256" key="2">
    <source>
        <dbReference type="ARBA" id="ARBA00022741"/>
    </source>
</evidence>
<dbReference type="GO" id="GO:0005770">
    <property type="term" value="C:late endosome"/>
    <property type="evidence" value="ECO:0007669"/>
    <property type="project" value="TreeGrafter"/>
</dbReference>
<reference evidence="7" key="1">
    <citation type="submission" date="2017-02" db="UniProtKB">
        <authorList>
            <consortium name="WormBaseParasite"/>
        </authorList>
    </citation>
    <scope>IDENTIFICATION</scope>
</reference>
<keyword evidence="2" id="KW-0547">Nucleotide-binding</keyword>
<proteinExistence type="inferred from homology"/>
<dbReference type="OrthoDB" id="1436450at2759"/>
<feature type="compositionally biased region" description="Polar residues" evidence="4">
    <location>
        <begin position="152"/>
        <end position="164"/>
    </location>
</feature>
<dbReference type="Gene3D" id="3.40.50.300">
    <property type="entry name" value="P-loop containing nucleotide triphosphate hydrolases"/>
    <property type="match status" value="1"/>
</dbReference>
<dbReference type="AlphaFoldDB" id="A0A0M3JTB3"/>
<dbReference type="GO" id="GO:0090385">
    <property type="term" value="P:phagosome-lysosome fusion"/>
    <property type="evidence" value="ECO:0007669"/>
    <property type="project" value="TreeGrafter"/>
</dbReference>
<dbReference type="GO" id="GO:0008333">
    <property type="term" value="P:endosome to lysosome transport"/>
    <property type="evidence" value="ECO:0007669"/>
    <property type="project" value="TreeGrafter"/>
</dbReference>
<organism evidence="7">
    <name type="scientific">Anisakis simplex</name>
    <name type="common">Herring worm</name>
    <dbReference type="NCBI Taxonomy" id="6269"/>
    <lineage>
        <taxon>Eukaryota</taxon>
        <taxon>Metazoa</taxon>
        <taxon>Ecdysozoa</taxon>
        <taxon>Nematoda</taxon>
        <taxon>Chromadorea</taxon>
        <taxon>Rhabditida</taxon>
        <taxon>Spirurina</taxon>
        <taxon>Ascaridomorpha</taxon>
        <taxon>Ascaridoidea</taxon>
        <taxon>Anisakidae</taxon>
        <taxon>Anisakis</taxon>
        <taxon>Anisakis simplex complex</taxon>
    </lineage>
</organism>
<dbReference type="PANTHER" id="PTHR47981">
    <property type="entry name" value="RAB FAMILY"/>
    <property type="match status" value="1"/>
</dbReference>
<dbReference type="Proteomes" id="UP000267096">
    <property type="component" value="Unassembled WGS sequence"/>
</dbReference>
<dbReference type="EMBL" id="UYRR01031020">
    <property type="protein sequence ID" value="VDK43716.1"/>
    <property type="molecule type" value="Genomic_DNA"/>
</dbReference>